<evidence type="ECO:0000256" key="1">
    <source>
        <dbReference type="ARBA" id="ARBA00004167"/>
    </source>
</evidence>
<dbReference type="PaxDb" id="6239-Y18H1A.14"/>
<evidence type="ECO:0000256" key="3">
    <source>
        <dbReference type="ARBA" id="ARBA00022676"/>
    </source>
</evidence>
<gene>
    <name evidence="9" type="ORF">CELE_Y18H1A.14</name>
    <name evidence="9 11" type="ORF">Y18H1A.14</name>
</gene>
<name>Q1EPL6_CAEEL</name>
<dbReference type="PANTHER" id="PTHR21645:SF7">
    <property type="entry name" value="GLYCOSYLTRANSFERASE FAMILY 92 PROTEIN"/>
    <property type="match status" value="1"/>
</dbReference>
<evidence type="ECO:0000256" key="2">
    <source>
        <dbReference type="ARBA" id="ARBA00007647"/>
    </source>
</evidence>
<dbReference type="AlphaFoldDB" id="Q1EPL6"/>
<keyword evidence="5 8" id="KW-0812">Transmembrane</keyword>
<dbReference type="STRING" id="6239.Y18H1A.14.1"/>
<evidence type="ECO:0000313" key="11">
    <source>
        <dbReference type="WormBase" id="Y18H1A.14a"/>
    </source>
</evidence>
<dbReference type="PANTHER" id="PTHR21645">
    <property type="entry name" value="GLYCOSYLTRANSFERASE FAMILY 92 PROTEIN"/>
    <property type="match status" value="1"/>
</dbReference>
<proteinExistence type="inferred from homology"/>
<dbReference type="OrthoDB" id="5824947at2759"/>
<evidence type="ECO:0000256" key="4">
    <source>
        <dbReference type="ARBA" id="ARBA00022679"/>
    </source>
</evidence>
<dbReference type="InParanoid" id="Q1EPL6"/>
<dbReference type="PhylomeDB" id="Q1EPL6"/>
<evidence type="ECO:0000313" key="9">
    <source>
        <dbReference type="EMBL" id="CCD73416.1"/>
    </source>
</evidence>
<dbReference type="FunCoup" id="Q1EPL6">
    <property type="interactions" value="14"/>
</dbReference>
<accession>G4SKP0</accession>
<keyword evidence="6 8" id="KW-1133">Transmembrane helix</keyword>
<dbReference type="InterPro" id="IPR052012">
    <property type="entry name" value="GTase_92"/>
</dbReference>
<dbReference type="WormBase" id="Y18H1A.14a">
    <property type="protein sequence ID" value="CE45525"/>
    <property type="gene ID" value="WBGene00044461"/>
</dbReference>
<keyword evidence="3 8" id="KW-0328">Glycosyltransferase</keyword>
<dbReference type="EC" id="2.4.1.-" evidence="8"/>
<dbReference type="HOGENOM" id="CLU_046755_0_0_1"/>
<reference evidence="9 10" key="1">
    <citation type="journal article" date="1998" name="Science">
        <title>Genome sequence of the nematode C. elegans: a platform for investigating biology.</title>
        <authorList>
            <consortium name="The C. elegans sequencing consortium"/>
            <person name="Sulson J.E."/>
            <person name="Waterston R."/>
        </authorList>
    </citation>
    <scope>NUCLEOTIDE SEQUENCE [LARGE SCALE GENOMIC DNA]</scope>
    <source>
        <strain evidence="9 10">Bristol N2</strain>
    </source>
</reference>
<protein>
    <recommendedName>
        <fullName evidence="8">Glycosyltransferase family 92 protein</fullName>
        <ecNumber evidence="8">2.4.1.-</ecNumber>
    </recommendedName>
</protein>
<sequence>MNSDTKLNNFQFKPYSVLYEQLIIRCRTLYLFVILLAFVHISIHPLPALRRVRNSYTNKIKELDNDEKDLFFVSAYYYGVGYSLYKNQVTLTFIAPRDAHWERRKIIAIRSDDTKTVLEPLQIHRATPHNLCKYVTLVGTIVLEEELTELELLVNGHTAKIRYLPADNKPKDLVVCTPPIYNNVRWQNVLLAAHVYTSFGGHLQTYVATTSRPFFEFLEELKRLKGISVDSFPDFYGKSKLDGIEFGGVTVANSDCLNKYKSSGSFITFLEWSDLLVPKSFDSYFSEFANYYESEIFVGLLEYRNERGVAKVVTRPSLIDSVWLNEPVEHPYKLKSKQMDDSKIFEIPDSADVDSMIRGNFTGGEALKSADRVTIGMSIRKTITNPSITAILGRLREDHSTIRCSKSFTTYYTDSNSLNCPGAHLCRNKATKYKFSCVKSDLQFKLLKYNTNFYQLSSSKGFEKTFC</sequence>
<evidence type="ECO:0000256" key="6">
    <source>
        <dbReference type="ARBA" id="ARBA00022989"/>
    </source>
</evidence>
<dbReference type="InterPro" id="IPR008166">
    <property type="entry name" value="Glyco_transf_92"/>
</dbReference>
<organism evidence="9 10">
    <name type="scientific">Caenorhabditis elegans</name>
    <dbReference type="NCBI Taxonomy" id="6239"/>
    <lineage>
        <taxon>Eukaryota</taxon>
        <taxon>Metazoa</taxon>
        <taxon>Ecdysozoa</taxon>
        <taxon>Nematoda</taxon>
        <taxon>Chromadorea</taxon>
        <taxon>Rhabditida</taxon>
        <taxon>Rhabditina</taxon>
        <taxon>Rhabditomorpha</taxon>
        <taxon>Rhabditoidea</taxon>
        <taxon>Rhabditidae</taxon>
        <taxon>Peloderinae</taxon>
        <taxon>Caenorhabditis</taxon>
    </lineage>
</organism>
<dbReference type="AGR" id="WB:WBGene00044461"/>
<keyword evidence="4 8" id="KW-0808">Transferase</keyword>
<dbReference type="KEGG" id="cel:CELE_Y18H1A.14"/>
<evidence type="ECO:0000256" key="5">
    <source>
        <dbReference type="ARBA" id="ARBA00022692"/>
    </source>
</evidence>
<evidence type="ECO:0000256" key="7">
    <source>
        <dbReference type="ARBA" id="ARBA00023136"/>
    </source>
</evidence>
<dbReference type="UCSC" id="Y18H1A.14">
    <property type="organism name" value="c. elegans"/>
</dbReference>
<dbReference type="RefSeq" id="NP_001021733.2">
    <property type="nucleotide sequence ID" value="NM_001026562.2"/>
</dbReference>
<dbReference type="Proteomes" id="UP000001940">
    <property type="component" value="Chromosome I"/>
</dbReference>
<dbReference type="OMA" id="HRATPHN"/>
<dbReference type="Pfam" id="PF01697">
    <property type="entry name" value="Glyco_transf_92"/>
    <property type="match status" value="1"/>
</dbReference>
<dbReference type="eggNOG" id="KOG4735">
    <property type="taxonomic scope" value="Eukaryota"/>
</dbReference>
<dbReference type="CTD" id="3565894"/>
<dbReference type="EMBL" id="BX284601">
    <property type="protein sequence ID" value="CCD73416.1"/>
    <property type="molecule type" value="Genomic_DNA"/>
</dbReference>
<comment type="similarity">
    <text evidence="2 8">Belongs to the glycosyltransferase 92 family.</text>
</comment>
<feature type="transmembrane region" description="Helical" evidence="8">
    <location>
        <begin position="22"/>
        <end position="43"/>
    </location>
</feature>
<dbReference type="GO" id="GO:0016020">
    <property type="term" value="C:membrane"/>
    <property type="evidence" value="ECO:0007669"/>
    <property type="project" value="UniProtKB-SubCell"/>
</dbReference>
<dbReference type="GeneID" id="3565894"/>
<dbReference type="GO" id="GO:0016757">
    <property type="term" value="F:glycosyltransferase activity"/>
    <property type="evidence" value="ECO:0007669"/>
    <property type="project" value="UniProtKB-UniRule"/>
</dbReference>
<dbReference type="Bgee" id="WBGene00044461">
    <property type="expression patterns" value="Expressed in pharyngeal muscle cell (C elegans) and 1 other cell type or tissue"/>
</dbReference>
<keyword evidence="7 8" id="KW-0472">Membrane</keyword>
<evidence type="ECO:0000256" key="8">
    <source>
        <dbReference type="RuleBase" id="RU366017"/>
    </source>
</evidence>
<keyword evidence="10" id="KW-1185">Reference proteome</keyword>
<evidence type="ECO:0000313" key="10">
    <source>
        <dbReference type="Proteomes" id="UP000001940"/>
    </source>
</evidence>
<accession>Q1EPL6</accession>
<comment type="subcellular location">
    <subcellularLocation>
        <location evidence="1">Membrane</location>
        <topology evidence="1">Single-pass membrane protein</topology>
    </subcellularLocation>
</comment>